<feature type="domain" description="MYND-type" evidence="5">
    <location>
        <begin position="11"/>
        <end position="48"/>
    </location>
</feature>
<evidence type="ECO:0000256" key="4">
    <source>
        <dbReference type="PROSITE-ProRule" id="PRU00134"/>
    </source>
</evidence>
<dbReference type="Proteomes" id="UP001149165">
    <property type="component" value="Unassembled WGS sequence"/>
</dbReference>
<reference evidence="6" key="2">
    <citation type="journal article" date="2023" name="IMA Fungus">
        <title>Comparative genomic study of the Penicillium genus elucidates a diverse pangenome and 15 lateral gene transfer events.</title>
        <authorList>
            <person name="Petersen C."/>
            <person name="Sorensen T."/>
            <person name="Nielsen M.R."/>
            <person name="Sondergaard T.E."/>
            <person name="Sorensen J.L."/>
            <person name="Fitzpatrick D.A."/>
            <person name="Frisvad J.C."/>
            <person name="Nielsen K.L."/>
        </authorList>
    </citation>
    <scope>NUCLEOTIDE SEQUENCE</scope>
    <source>
        <strain evidence="6">IBT 30069</strain>
    </source>
</reference>
<protein>
    <recommendedName>
        <fullName evidence="5">MYND-type domain-containing protein</fullName>
    </recommendedName>
</protein>
<keyword evidence="2 4" id="KW-0863">Zinc-finger</keyword>
<keyword evidence="3" id="KW-0862">Zinc</keyword>
<keyword evidence="1" id="KW-0479">Metal-binding</keyword>
<comment type="caution">
    <text evidence="6">The sequence shown here is derived from an EMBL/GenBank/DDBJ whole genome shotgun (WGS) entry which is preliminary data.</text>
</comment>
<evidence type="ECO:0000313" key="6">
    <source>
        <dbReference type="EMBL" id="KAJ5083485.1"/>
    </source>
</evidence>
<dbReference type="AlphaFoldDB" id="A0A9W9EKP1"/>
<name>A0A9W9EKP1_9EURO</name>
<dbReference type="OrthoDB" id="5952526at2759"/>
<dbReference type="SUPFAM" id="SSF144232">
    <property type="entry name" value="HIT/MYND zinc finger-like"/>
    <property type="match status" value="1"/>
</dbReference>
<evidence type="ECO:0000256" key="1">
    <source>
        <dbReference type="ARBA" id="ARBA00022723"/>
    </source>
</evidence>
<dbReference type="PROSITE" id="PS01360">
    <property type="entry name" value="ZF_MYND_1"/>
    <property type="match status" value="1"/>
</dbReference>
<evidence type="ECO:0000259" key="5">
    <source>
        <dbReference type="PROSITE" id="PS50865"/>
    </source>
</evidence>
<dbReference type="GO" id="GO:0008270">
    <property type="term" value="F:zinc ion binding"/>
    <property type="evidence" value="ECO:0007669"/>
    <property type="project" value="UniProtKB-KW"/>
</dbReference>
<dbReference type="InterPro" id="IPR002893">
    <property type="entry name" value="Znf_MYND"/>
</dbReference>
<dbReference type="PROSITE" id="PS50865">
    <property type="entry name" value="ZF_MYND_2"/>
    <property type="match status" value="1"/>
</dbReference>
<evidence type="ECO:0000256" key="2">
    <source>
        <dbReference type="ARBA" id="ARBA00022771"/>
    </source>
</evidence>
<reference evidence="6" key="1">
    <citation type="submission" date="2022-11" db="EMBL/GenBank/DDBJ databases">
        <authorList>
            <person name="Petersen C."/>
        </authorList>
    </citation>
    <scope>NUCLEOTIDE SEQUENCE</scope>
    <source>
        <strain evidence="6">IBT 30069</strain>
    </source>
</reference>
<evidence type="ECO:0000313" key="7">
    <source>
        <dbReference type="Proteomes" id="UP001149165"/>
    </source>
</evidence>
<proteinExistence type="predicted"/>
<organism evidence="6 7">
    <name type="scientific">Penicillium angulare</name>
    <dbReference type="NCBI Taxonomy" id="116970"/>
    <lineage>
        <taxon>Eukaryota</taxon>
        <taxon>Fungi</taxon>
        <taxon>Dikarya</taxon>
        <taxon>Ascomycota</taxon>
        <taxon>Pezizomycotina</taxon>
        <taxon>Eurotiomycetes</taxon>
        <taxon>Eurotiomycetidae</taxon>
        <taxon>Eurotiales</taxon>
        <taxon>Aspergillaceae</taxon>
        <taxon>Penicillium</taxon>
    </lineage>
</organism>
<sequence length="361" mass="41516">MVNAEDYSTGCPVCGKSDNLLRCSGCKVLRYCGRDHQAAHRQAHKSACREVRLAREDLEKSKQALINNPEFKNDNPFVNHVGYFWKIVETRPYMMGLSKLVNAMQSIDHKDSVQAELDLCMEMLRLCPSDNMGVRSSVPGVMLRLDKDQECYDFVKWWALAANNKDFDWDDHSRYLDIKNADAFESIEFMGDEPRGELPHFICLMILKIKLLMEVLQLTEMEIVIKKALGENFGGVQNFPIPPEMFREFVDDYPGAKIRSKIIRSRDDFMKGQGLLHAGWELKQQVDKLYDIIDKMNKHFWPAMKDAEKALLTPPSNMFSMGSVEEMRLALNTTWLTWVEVPGAVDFAQVLTEKKQKDTTT</sequence>
<keyword evidence="7" id="KW-1185">Reference proteome</keyword>
<accession>A0A9W9EKP1</accession>
<gene>
    <name evidence="6" type="ORF">N7456_012912</name>
</gene>
<dbReference type="Gene3D" id="6.10.140.2220">
    <property type="match status" value="1"/>
</dbReference>
<dbReference type="Pfam" id="PF01753">
    <property type="entry name" value="zf-MYND"/>
    <property type="match status" value="1"/>
</dbReference>
<evidence type="ECO:0000256" key="3">
    <source>
        <dbReference type="ARBA" id="ARBA00022833"/>
    </source>
</evidence>
<dbReference type="EMBL" id="JAPQKH010000008">
    <property type="protein sequence ID" value="KAJ5083485.1"/>
    <property type="molecule type" value="Genomic_DNA"/>
</dbReference>